<dbReference type="OrthoDB" id="1039448at2"/>
<dbReference type="PANTHER" id="PTHR33446">
    <property type="entry name" value="PROTEIN TONB-RELATED"/>
    <property type="match status" value="1"/>
</dbReference>
<dbReference type="RefSeq" id="WP_072835498.1">
    <property type="nucleotide sequence ID" value="NZ_FQUU01000009.1"/>
</dbReference>
<evidence type="ECO:0000313" key="4">
    <source>
        <dbReference type="EMBL" id="SHF32584.1"/>
    </source>
</evidence>
<dbReference type="AlphaFoldDB" id="A0A1M5AQY5"/>
<protein>
    <submittedName>
        <fullName evidence="4">Protein TonB</fullName>
    </submittedName>
</protein>
<feature type="region of interest" description="Disordered" evidence="1">
    <location>
        <begin position="80"/>
        <end position="103"/>
    </location>
</feature>
<evidence type="ECO:0000259" key="3">
    <source>
        <dbReference type="Pfam" id="PF03544"/>
    </source>
</evidence>
<dbReference type="PANTHER" id="PTHR33446:SF2">
    <property type="entry name" value="PROTEIN TONB"/>
    <property type="match status" value="1"/>
</dbReference>
<feature type="domain" description="TonB C-terminal" evidence="3">
    <location>
        <begin position="211"/>
        <end position="272"/>
    </location>
</feature>
<name>A0A1M5AQY5_9BACT</name>
<dbReference type="InterPro" id="IPR037682">
    <property type="entry name" value="TonB_C"/>
</dbReference>
<dbReference type="GO" id="GO:0030288">
    <property type="term" value="C:outer membrane-bounded periplasmic space"/>
    <property type="evidence" value="ECO:0007669"/>
    <property type="project" value="InterPro"/>
</dbReference>
<dbReference type="Pfam" id="PF03544">
    <property type="entry name" value="TonB_C"/>
    <property type="match status" value="1"/>
</dbReference>
<dbReference type="GO" id="GO:0098797">
    <property type="term" value="C:plasma membrane protein complex"/>
    <property type="evidence" value="ECO:0007669"/>
    <property type="project" value="TreeGrafter"/>
</dbReference>
<evidence type="ECO:0000313" key="5">
    <source>
        <dbReference type="Proteomes" id="UP000184048"/>
    </source>
</evidence>
<dbReference type="PRINTS" id="PR01374">
    <property type="entry name" value="TONBPROTEIN"/>
</dbReference>
<dbReference type="EMBL" id="FQUU01000009">
    <property type="protein sequence ID" value="SHF32584.1"/>
    <property type="molecule type" value="Genomic_DNA"/>
</dbReference>
<reference evidence="4 5" key="1">
    <citation type="submission" date="2016-11" db="EMBL/GenBank/DDBJ databases">
        <authorList>
            <person name="Jaros S."/>
            <person name="Januszkiewicz K."/>
            <person name="Wedrychowicz H."/>
        </authorList>
    </citation>
    <scope>NUCLEOTIDE SEQUENCE [LARGE SCALE GENOMIC DNA]</scope>
    <source>
        <strain evidence="4 5">DSM 18119</strain>
    </source>
</reference>
<feature type="transmembrane region" description="Helical" evidence="2">
    <location>
        <begin position="36"/>
        <end position="56"/>
    </location>
</feature>
<organism evidence="4 5">
    <name type="scientific">Flavisolibacter ginsengisoli DSM 18119</name>
    <dbReference type="NCBI Taxonomy" id="1121884"/>
    <lineage>
        <taxon>Bacteria</taxon>
        <taxon>Pseudomonadati</taxon>
        <taxon>Bacteroidota</taxon>
        <taxon>Chitinophagia</taxon>
        <taxon>Chitinophagales</taxon>
        <taxon>Chitinophagaceae</taxon>
        <taxon>Flavisolibacter</taxon>
    </lineage>
</organism>
<dbReference type="InterPro" id="IPR003538">
    <property type="entry name" value="TonB"/>
</dbReference>
<accession>A0A1M5AQY5</accession>
<gene>
    <name evidence="4" type="ORF">SAMN02745131_02318</name>
</gene>
<dbReference type="GO" id="GO:0015891">
    <property type="term" value="P:siderophore transport"/>
    <property type="evidence" value="ECO:0007669"/>
    <property type="project" value="InterPro"/>
</dbReference>
<evidence type="ECO:0000256" key="2">
    <source>
        <dbReference type="SAM" id="Phobius"/>
    </source>
</evidence>
<keyword evidence="5" id="KW-1185">Reference proteome</keyword>
<dbReference type="GO" id="GO:0031992">
    <property type="term" value="F:energy transducer activity"/>
    <property type="evidence" value="ECO:0007669"/>
    <property type="project" value="InterPro"/>
</dbReference>
<dbReference type="Gene3D" id="3.30.1150.10">
    <property type="match status" value="1"/>
</dbReference>
<evidence type="ECO:0000256" key="1">
    <source>
        <dbReference type="SAM" id="MobiDB-lite"/>
    </source>
</evidence>
<keyword evidence="2" id="KW-0812">Transmembrane</keyword>
<proteinExistence type="predicted"/>
<feature type="compositionally biased region" description="Pro residues" evidence="1">
    <location>
        <begin position="86"/>
        <end position="100"/>
    </location>
</feature>
<dbReference type="Proteomes" id="UP000184048">
    <property type="component" value="Unassembled WGS sequence"/>
</dbReference>
<dbReference type="InterPro" id="IPR051045">
    <property type="entry name" value="TonB-dependent_transducer"/>
</dbReference>
<dbReference type="GO" id="GO:0055085">
    <property type="term" value="P:transmembrane transport"/>
    <property type="evidence" value="ECO:0007669"/>
    <property type="project" value="InterPro"/>
</dbReference>
<dbReference type="STRING" id="1121884.SAMN02745131_02318"/>
<keyword evidence="2" id="KW-0472">Membrane</keyword>
<dbReference type="SUPFAM" id="SSF74653">
    <property type="entry name" value="TolA/TonB C-terminal domain"/>
    <property type="match status" value="1"/>
</dbReference>
<keyword evidence="2" id="KW-1133">Transmembrane helix</keyword>
<sequence>MEANKILSADILDLVFEGRNKDYGAYDLRKKYNNRLITALAITAAVLILAIGGSLLSKALGPKDSGKVEVRDVVMADIKQEEEKPPPPPPPPPKTPPPPKVEMAKFTPPVIKKDEEVKQEEIPPVKEMEDKKIDVINQEGIKDEGIAAPPVVDEGKAVVAAPKVEDENKVFEKVEIEASVDVKQWRRHLESQLQRYIEDAASQGMNPGQYTVQVRFLVEKDGSITDVKALNDPGYGLGKGAEDVVKRGPRWSPGEQNGRKVRSYHTQPITFVVSE</sequence>